<feature type="domain" description="CsbD-like" evidence="3">
    <location>
        <begin position="75"/>
        <end position="127"/>
    </location>
</feature>
<dbReference type="Proteomes" id="UP000605670">
    <property type="component" value="Unassembled WGS sequence"/>
</dbReference>
<gene>
    <name evidence="4" type="ORF">GCM10011366_13870</name>
</gene>
<evidence type="ECO:0000313" key="4">
    <source>
        <dbReference type="EMBL" id="GGF47315.1"/>
    </source>
</evidence>
<feature type="compositionally biased region" description="Basic and acidic residues" evidence="2">
    <location>
        <begin position="112"/>
        <end position="131"/>
    </location>
</feature>
<proteinExistence type="inferred from homology"/>
<dbReference type="Pfam" id="PF05532">
    <property type="entry name" value="CsbD"/>
    <property type="match status" value="1"/>
</dbReference>
<comment type="similarity">
    <text evidence="1">Belongs to the UPF0337 (CsbD) family.</text>
</comment>
<evidence type="ECO:0000256" key="1">
    <source>
        <dbReference type="ARBA" id="ARBA00009129"/>
    </source>
</evidence>
<dbReference type="InterPro" id="IPR008462">
    <property type="entry name" value="CsbD"/>
</dbReference>
<dbReference type="Gene3D" id="1.10.1470.10">
    <property type="entry name" value="YjbJ"/>
    <property type="match status" value="1"/>
</dbReference>
<evidence type="ECO:0000256" key="2">
    <source>
        <dbReference type="SAM" id="MobiDB-lite"/>
    </source>
</evidence>
<feature type="region of interest" description="Disordered" evidence="2">
    <location>
        <begin position="52"/>
        <end position="131"/>
    </location>
</feature>
<protein>
    <recommendedName>
        <fullName evidence="3">CsbD-like domain-containing protein</fullName>
    </recommendedName>
</protein>
<reference evidence="4" key="2">
    <citation type="submission" date="2020-09" db="EMBL/GenBank/DDBJ databases">
        <authorList>
            <person name="Sun Q."/>
            <person name="Zhou Y."/>
        </authorList>
    </citation>
    <scope>NUCLEOTIDE SEQUENCE</scope>
    <source>
        <strain evidence="4">CGMCC 1.12160</strain>
    </source>
</reference>
<dbReference type="EMBL" id="BMEM01000001">
    <property type="protein sequence ID" value="GGF47315.1"/>
    <property type="molecule type" value="Genomic_DNA"/>
</dbReference>
<evidence type="ECO:0000259" key="3">
    <source>
        <dbReference type="Pfam" id="PF05532"/>
    </source>
</evidence>
<dbReference type="AlphaFoldDB" id="A0A917F4C7"/>
<sequence length="131" mass="14100">MVVTYAELAQSYQPQARWWAVVRSAAASARTTLVAEVMGGLSHTRAVQVARHPGASNSGEIITHRRREKDMGLGDKISNAAQEAMGKTKEGVGDATDNERLQAEGVADQVEADVKQAGEHAKDAWKDATDR</sequence>
<keyword evidence="5" id="KW-1185">Reference proteome</keyword>
<name>A0A917F4C7_9MICO</name>
<dbReference type="InterPro" id="IPR036629">
    <property type="entry name" value="YjbJ_sf"/>
</dbReference>
<comment type="caution">
    <text evidence="4">The sequence shown here is derived from an EMBL/GenBank/DDBJ whole genome shotgun (WGS) entry which is preliminary data.</text>
</comment>
<organism evidence="4 5">
    <name type="scientific">Ornithinimicrobium tianjinense</name>
    <dbReference type="NCBI Taxonomy" id="1195761"/>
    <lineage>
        <taxon>Bacteria</taxon>
        <taxon>Bacillati</taxon>
        <taxon>Actinomycetota</taxon>
        <taxon>Actinomycetes</taxon>
        <taxon>Micrococcales</taxon>
        <taxon>Ornithinimicrobiaceae</taxon>
        <taxon>Ornithinimicrobium</taxon>
    </lineage>
</organism>
<accession>A0A917F4C7</accession>
<dbReference type="SUPFAM" id="SSF69047">
    <property type="entry name" value="Hypothetical protein YjbJ"/>
    <property type="match status" value="1"/>
</dbReference>
<feature type="compositionally biased region" description="Basic and acidic residues" evidence="2">
    <location>
        <begin position="86"/>
        <end position="102"/>
    </location>
</feature>
<reference evidence="4" key="1">
    <citation type="journal article" date="2014" name="Int. J. Syst. Evol. Microbiol.">
        <title>Complete genome sequence of Corynebacterium casei LMG S-19264T (=DSM 44701T), isolated from a smear-ripened cheese.</title>
        <authorList>
            <consortium name="US DOE Joint Genome Institute (JGI-PGF)"/>
            <person name="Walter F."/>
            <person name="Albersmeier A."/>
            <person name="Kalinowski J."/>
            <person name="Ruckert C."/>
        </authorList>
    </citation>
    <scope>NUCLEOTIDE SEQUENCE</scope>
    <source>
        <strain evidence="4">CGMCC 1.12160</strain>
    </source>
</reference>
<evidence type="ECO:0000313" key="5">
    <source>
        <dbReference type="Proteomes" id="UP000605670"/>
    </source>
</evidence>